<reference evidence="4" key="1">
    <citation type="submission" date="2024-07" db="EMBL/GenBank/DDBJ databases">
        <title>Two chromosome-level genome assemblies of Korean endemic species Abeliophyllum distichum and Forsythia ovata (Oleaceae).</title>
        <authorList>
            <person name="Jang H."/>
        </authorList>
    </citation>
    <scope>NUCLEOTIDE SEQUENCE [LARGE SCALE GENOMIC DNA]</scope>
</reference>
<gene>
    <name evidence="3" type="ORF">Fot_09904</name>
</gene>
<evidence type="ECO:0000313" key="3">
    <source>
        <dbReference type="EMBL" id="KAL2548374.1"/>
    </source>
</evidence>
<dbReference type="PANTHER" id="PTHR33977">
    <property type="entry name" value="ZINC ION BINDING PROTEIN"/>
    <property type="match status" value="1"/>
</dbReference>
<proteinExistence type="predicted"/>
<dbReference type="PANTHER" id="PTHR33977:SF4">
    <property type="entry name" value="SWIM-TYPE DOMAIN-CONTAINING PROTEIN"/>
    <property type="match status" value="1"/>
</dbReference>
<name>A0ABD1WFA7_9LAMI</name>
<evidence type="ECO:0000256" key="2">
    <source>
        <dbReference type="SAM" id="SignalP"/>
    </source>
</evidence>
<dbReference type="AlphaFoldDB" id="A0ABD1WFA7"/>
<keyword evidence="4" id="KW-1185">Reference proteome</keyword>
<feature type="region of interest" description="Disordered" evidence="1">
    <location>
        <begin position="202"/>
        <end position="223"/>
    </location>
</feature>
<feature type="chain" id="PRO_5044823350" evidence="2">
    <location>
        <begin position="27"/>
        <end position="328"/>
    </location>
</feature>
<accession>A0ABD1WFA7</accession>
<protein>
    <submittedName>
        <fullName evidence="3">Zinc ion binding</fullName>
    </submittedName>
</protein>
<comment type="caution">
    <text evidence="3">The sequence shown here is derived from an EMBL/GenBank/DDBJ whole genome shotgun (WGS) entry which is preliminary data.</text>
</comment>
<dbReference type="Proteomes" id="UP001604277">
    <property type="component" value="Unassembled WGS sequence"/>
</dbReference>
<feature type="signal peptide" evidence="2">
    <location>
        <begin position="1"/>
        <end position="26"/>
    </location>
</feature>
<sequence length="328" mass="37190">MECSRGGIYRMMIVLMTLMLASVVVAPDIYACWGGCFNECLIGSHKIPSERFACHLKCLDSCVPRSAADYQWCTNGEMLREVHRHLQVGGKMKDHESKMPRMEDILSLPVQDPPYVEFSAAHLNWVKVEGGRQGGDDIALIPFARVDDFVKGESSNAECPARFRIESRRKRPEGSLNKPRVDGYLEYTLYWCSYGPEDYRDSESGIGENSSIKPASGKGSRPGRRHMMRGCLCHFTIKRLYTRPLLALIIYNQRNHVDKTGAPCHGILDQEAVGTRAMYAPRISEELRQKVMSMLHVGISLDTIIQHHIEQVQRHGGPHNRDDFLTRK</sequence>
<dbReference type="EMBL" id="JBFOLJ010000003">
    <property type="protein sequence ID" value="KAL2548374.1"/>
    <property type="molecule type" value="Genomic_DNA"/>
</dbReference>
<keyword evidence="2" id="KW-0732">Signal</keyword>
<evidence type="ECO:0000256" key="1">
    <source>
        <dbReference type="SAM" id="MobiDB-lite"/>
    </source>
</evidence>
<evidence type="ECO:0000313" key="4">
    <source>
        <dbReference type="Proteomes" id="UP001604277"/>
    </source>
</evidence>
<organism evidence="3 4">
    <name type="scientific">Forsythia ovata</name>
    <dbReference type="NCBI Taxonomy" id="205694"/>
    <lineage>
        <taxon>Eukaryota</taxon>
        <taxon>Viridiplantae</taxon>
        <taxon>Streptophyta</taxon>
        <taxon>Embryophyta</taxon>
        <taxon>Tracheophyta</taxon>
        <taxon>Spermatophyta</taxon>
        <taxon>Magnoliopsida</taxon>
        <taxon>eudicotyledons</taxon>
        <taxon>Gunneridae</taxon>
        <taxon>Pentapetalae</taxon>
        <taxon>asterids</taxon>
        <taxon>lamiids</taxon>
        <taxon>Lamiales</taxon>
        <taxon>Oleaceae</taxon>
        <taxon>Forsythieae</taxon>
        <taxon>Forsythia</taxon>
    </lineage>
</organism>